<evidence type="ECO:0000313" key="6">
    <source>
        <dbReference type="Proteomes" id="UP001059480"/>
    </source>
</evidence>
<dbReference type="PANTHER" id="PTHR30146:SF149">
    <property type="entry name" value="HTH-TYPE TRANSCRIPTIONAL REGULATOR EBGR"/>
    <property type="match status" value="1"/>
</dbReference>
<dbReference type="PANTHER" id="PTHR30146">
    <property type="entry name" value="LACI-RELATED TRANSCRIPTIONAL REPRESSOR"/>
    <property type="match status" value="1"/>
</dbReference>
<protein>
    <submittedName>
        <fullName evidence="5">LacI family DNA-binding transcriptional regulator</fullName>
    </submittedName>
</protein>
<dbReference type="Gene3D" id="3.40.50.2300">
    <property type="match status" value="2"/>
</dbReference>
<dbReference type="Pfam" id="PF13377">
    <property type="entry name" value="Peripla_BP_3"/>
    <property type="match status" value="1"/>
</dbReference>
<dbReference type="RefSeq" id="WP_256944743.1">
    <property type="nucleotide sequence ID" value="NZ_JANHNZ010000002.1"/>
</dbReference>
<dbReference type="GO" id="GO:0003677">
    <property type="term" value="F:DNA binding"/>
    <property type="evidence" value="ECO:0007669"/>
    <property type="project" value="UniProtKB-KW"/>
</dbReference>
<keyword evidence="3" id="KW-0804">Transcription</keyword>
<evidence type="ECO:0000256" key="1">
    <source>
        <dbReference type="ARBA" id="ARBA00023015"/>
    </source>
</evidence>
<reference evidence="5" key="2">
    <citation type="journal article" date="2023" name="Curr. Microbiol.">
        <title>Granulicatella seriolae sp. nov., a Novel Facultative Anaerobe Isolated from Yellowtail Marine Fish.</title>
        <authorList>
            <person name="Lee M."/>
            <person name="Choi Y.J."/>
            <person name="Farooq A."/>
            <person name="Jeong J.B."/>
            <person name="Jung M.Y."/>
        </authorList>
    </citation>
    <scope>NUCLEOTIDE SEQUENCE</scope>
    <source>
        <strain evidence="5">S8</strain>
    </source>
</reference>
<accession>A0ABT1WMD7</accession>
<evidence type="ECO:0000256" key="3">
    <source>
        <dbReference type="ARBA" id="ARBA00023163"/>
    </source>
</evidence>
<dbReference type="CDD" id="cd01392">
    <property type="entry name" value="HTH_LacI"/>
    <property type="match status" value="1"/>
</dbReference>
<dbReference type="Gene3D" id="1.10.260.40">
    <property type="entry name" value="lambda repressor-like DNA-binding domains"/>
    <property type="match status" value="1"/>
</dbReference>
<dbReference type="EMBL" id="JANHNZ010000002">
    <property type="protein sequence ID" value="MCQ9209635.1"/>
    <property type="molecule type" value="Genomic_DNA"/>
</dbReference>
<organism evidence="5 6">
    <name type="scientific">Granulicatella seriolae</name>
    <dbReference type="NCBI Taxonomy" id="2967226"/>
    <lineage>
        <taxon>Bacteria</taxon>
        <taxon>Bacillati</taxon>
        <taxon>Bacillota</taxon>
        <taxon>Bacilli</taxon>
        <taxon>Lactobacillales</taxon>
        <taxon>Carnobacteriaceae</taxon>
        <taxon>Granulicatella</taxon>
    </lineage>
</organism>
<dbReference type="Proteomes" id="UP001059480">
    <property type="component" value="Unassembled WGS sequence"/>
</dbReference>
<reference evidence="5" key="1">
    <citation type="submission" date="2022-07" db="EMBL/GenBank/DDBJ databases">
        <authorList>
            <person name="Jung M.-Y."/>
            <person name="Lee M."/>
        </authorList>
    </citation>
    <scope>NUCLEOTIDE SEQUENCE</scope>
    <source>
        <strain evidence="5">S8</strain>
    </source>
</reference>
<dbReference type="InterPro" id="IPR046335">
    <property type="entry name" value="LacI/GalR-like_sensor"/>
</dbReference>
<name>A0ABT1WMD7_9LACT</name>
<dbReference type="PROSITE" id="PS50932">
    <property type="entry name" value="HTH_LACI_2"/>
    <property type="match status" value="1"/>
</dbReference>
<gene>
    <name evidence="5" type="ORF">NPA36_03645</name>
</gene>
<comment type="caution">
    <text evidence="5">The sequence shown here is derived from an EMBL/GenBank/DDBJ whole genome shotgun (WGS) entry which is preliminary data.</text>
</comment>
<feature type="domain" description="HTH lacI-type" evidence="4">
    <location>
        <begin position="2"/>
        <end position="57"/>
    </location>
</feature>
<reference evidence="5" key="3">
    <citation type="journal article" date="2023" name="Microbiol. Resour. Announc.">
        <title>Draft Genome Sequence of Granulicatella sp. Strain S8, Isolated from a Marine Fish, Seriola quinqueradiata.</title>
        <authorList>
            <person name="Lee M."/>
            <person name="Farooq A."/>
            <person name="Jeong J.B."/>
            <person name="Jung M.Y."/>
        </authorList>
    </citation>
    <scope>NUCLEOTIDE SEQUENCE</scope>
    <source>
        <strain evidence="5">S8</strain>
    </source>
</reference>
<dbReference type="InterPro" id="IPR000843">
    <property type="entry name" value="HTH_LacI"/>
</dbReference>
<dbReference type="InterPro" id="IPR028082">
    <property type="entry name" value="Peripla_BP_I"/>
</dbReference>
<dbReference type="PRINTS" id="PR00036">
    <property type="entry name" value="HTHLACI"/>
</dbReference>
<dbReference type="Pfam" id="PF00356">
    <property type="entry name" value="LacI"/>
    <property type="match status" value="1"/>
</dbReference>
<evidence type="ECO:0000313" key="5">
    <source>
        <dbReference type="EMBL" id="MCQ9209635.1"/>
    </source>
</evidence>
<evidence type="ECO:0000256" key="2">
    <source>
        <dbReference type="ARBA" id="ARBA00023125"/>
    </source>
</evidence>
<sequence length="333" mass="37354">MATLKDIAELVGVSTATVSRVLNYDETLSVAETTKKKIFKAASELNYQKTSKRSQRSDKKIAIVQWYTETEELDDIFYYTIRLGVERQAEEEGYRVVRVFHSVDLGNEKDLLGIIAIGKFSANQIEQLKKYHQNICFVDFDALSQNLDSVVIDFETAVRTVGSYFVEHGHEAIGFIGGEEVYSDGSPVPVDPRETFFKQYLKEQGLYQEQFFYKGNFNVQSGQEMMEAAINQHGEQLPTAFFAANDPIAIGAIRALKAANIAVPQRVSIIGFNDISTAQYVDPALSTVRIYTERMGEMAVHLLLRQISYGQNGGIIAQKLTISTELVIRESSQ</sequence>
<dbReference type="InterPro" id="IPR010982">
    <property type="entry name" value="Lambda_DNA-bd_dom_sf"/>
</dbReference>
<dbReference type="SMART" id="SM00354">
    <property type="entry name" value="HTH_LACI"/>
    <property type="match status" value="1"/>
</dbReference>
<proteinExistence type="predicted"/>
<dbReference type="SUPFAM" id="SSF53822">
    <property type="entry name" value="Periplasmic binding protein-like I"/>
    <property type="match status" value="1"/>
</dbReference>
<keyword evidence="1" id="KW-0805">Transcription regulation</keyword>
<evidence type="ECO:0000259" key="4">
    <source>
        <dbReference type="PROSITE" id="PS50932"/>
    </source>
</evidence>
<keyword evidence="6" id="KW-1185">Reference proteome</keyword>
<dbReference type="SUPFAM" id="SSF47413">
    <property type="entry name" value="lambda repressor-like DNA-binding domains"/>
    <property type="match status" value="1"/>
</dbReference>
<dbReference type="PROSITE" id="PS00356">
    <property type="entry name" value="HTH_LACI_1"/>
    <property type="match status" value="1"/>
</dbReference>
<keyword evidence="2 5" id="KW-0238">DNA-binding</keyword>
<dbReference type="CDD" id="cd01544">
    <property type="entry name" value="PBP1_GalR"/>
    <property type="match status" value="1"/>
</dbReference>